<dbReference type="STRING" id="382638.Hac_1193"/>
<accession>Q17WM6</accession>
<keyword evidence="3" id="KW-1185">Reference proteome</keyword>
<name>Q17WM6_HELAH</name>
<feature type="region of interest" description="Disordered" evidence="1">
    <location>
        <begin position="33"/>
        <end position="65"/>
    </location>
</feature>
<dbReference type="BioCyc" id="HACI382638:HAC_RS05150-MONOMER"/>
<dbReference type="Proteomes" id="UP000000775">
    <property type="component" value="Chromosome"/>
</dbReference>
<evidence type="ECO:0000256" key="1">
    <source>
        <dbReference type="SAM" id="MobiDB-lite"/>
    </source>
</evidence>
<organism evidence="2 3">
    <name type="scientific">Helicobacter acinonychis (strain Sheeba)</name>
    <dbReference type="NCBI Taxonomy" id="382638"/>
    <lineage>
        <taxon>Bacteria</taxon>
        <taxon>Pseudomonadati</taxon>
        <taxon>Campylobacterota</taxon>
        <taxon>Epsilonproteobacteria</taxon>
        <taxon>Campylobacterales</taxon>
        <taxon>Helicobacteraceae</taxon>
        <taxon>Helicobacter</taxon>
    </lineage>
</organism>
<feature type="compositionally biased region" description="Polar residues" evidence="1">
    <location>
        <begin position="55"/>
        <end position="65"/>
    </location>
</feature>
<gene>
    <name evidence="2" type="ordered locus">Hac_1193</name>
</gene>
<sequence length="65" mass="7855">MLFSKEKCWNDKRAGKVCWNEPFIEEEYGMQDTEALEESEKEEERRKEAVKKQRLSSQIATKLWE</sequence>
<dbReference type="GeneID" id="31758542"/>
<dbReference type="RefSeq" id="WP_011578057.1">
    <property type="nucleotide sequence ID" value="NC_008229.1"/>
</dbReference>
<dbReference type="EMBL" id="AM260522">
    <property type="protein sequence ID" value="CAJ99950.1"/>
    <property type="molecule type" value="Genomic_DNA"/>
</dbReference>
<reference evidence="2 3" key="1">
    <citation type="journal article" date="2006" name="PLoS Genet.">
        <title>Who ate whom? Adaptive Helicobacter genomic changes that accompanied a host jump from early humans to large felines.</title>
        <authorList>
            <person name="Eppinger M."/>
            <person name="Baar C."/>
            <person name="Linz B."/>
            <person name="Raddatz G."/>
            <person name="Lanz C."/>
            <person name="Keller H."/>
            <person name="Morelli G."/>
            <person name="Gressmann H."/>
            <person name="Achtman M."/>
            <person name="Schuster S.C."/>
        </authorList>
    </citation>
    <scope>NUCLEOTIDE SEQUENCE [LARGE SCALE GENOMIC DNA]</scope>
    <source>
        <strain evidence="2 3">Sheeba</strain>
    </source>
</reference>
<evidence type="ECO:0000313" key="2">
    <source>
        <dbReference type="EMBL" id="CAJ99950.1"/>
    </source>
</evidence>
<feature type="compositionally biased region" description="Basic and acidic residues" evidence="1">
    <location>
        <begin position="42"/>
        <end position="51"/>
    </location>
</feature>
<dbReference type="KEGG" id="hac:Hac_1193"/>
<proteinExistence type="predicted"/>
<dbReference type="HOGENOM" id="CLU_2843794_0_0_7"/>
<evidence type="ECO:0000313" key="3">
    <source>
        <dbReference type="Proteomes" id="UP000000775"/>
    </source>
</evidence>
<dbReference type="AlphaFoldDB" id="Q17WM6"/>
<protein>
    <submittedName>
        <fullName evidence="2">Uncharacterized protein</fullName>
    </submittedName>
</protein>